<feature type="compositionally biased region" description="Basic and acidic residues" evidence="1">
    <location>
        <begin position="8"/>
        <end position="17"/>
    </location>
</feature>
<reference evidence="2 3" key="1">
    <citation type="submission" date="2017-05" db="EMBL/GenBank/DDBJ databases">
        <authorList>
            <person name="Varghese N."/>
            <person name="Submissions S."/>
        </authorList>
    </citation>
    <scope>NUCLEOTIDE SEQUENCE [LARGE SCALE GENOMIC DNA]</scope>
    <source>
        <strain evidence="2 3">DSM 19504</strain>
    </source>
</reference>
<organism evidence="2 3">
    <name type="scientific">Halorubrum cibi</name>
    <dbReference type="NCBI Taxonomy" id="413815"/>
    <lineage>
        <taxon>Archaea</taxon>
        <taxon>Methanobacteriati</taxon>
        <taxon>Methanobacteriota</taxon>
        <taxon>Stenosarchaea group</taxon>
        <taxon>Halobacteria</taxon>
        <taxon>Halobacteriales</taxon>
        <taxon>Haloferacaceae</taxon>
        <taxon>Halorubrum</taxon>
    </lineage>
</organism>
<feature type="non-terminal residue" evidence="2">
    <location>
        <position position="48"/>
    </location>
</feature>
<evidence type="ECO:0000313" key="3">
    <source>
        <dbReference type="Proteomes" id="UP000319712"/>
    </source>
</evidence>
<accession>A0A521FD92</accession>
<evidence type="ECO:0000256" key="1">
    <source>
        <dbReference type="SAM" id="MobiDB-lite"/>
    </source>
</evidence>
<sequence length="48" mass="5403">MSQQIAAQDDRTDRENEISINESLSEESKRQRDSIDNVGAFGMRTGES</sequence>
<proteinExistence type="predicted"/>
<protein>
    <submittedName>
        <fullName evidence="2">Uncharacterized protein</fullName>
    </submittedName>
</protein>
<gene>
    <name evidence="2" type="ORF">SAMN06264867_1343</name>
</gene>
<feature type="region of interest" description="Disordered" evidence="1">
    <location>
        <begin position="1"/>
        <end position="48"/>
    </location>
</feature>
<dbReference type="EMBL" id="FXTD01000034">
    <property type="protein sequence ID" value="SMO94129.1"/>
    <property type="molecule type" value="Genomic_DNA"/>
</dbReference>
<evidence type="ECO:0000313" key="2">
    <source>
        <dbReference type="EMBL" id="SMO94129.1"/>
    </source>
</evidence>
<feature type="compositionally biased region" description="Basic and acidic residues" evidence="1">
    <location>
        <begin position="26"/>
        <end position="35"/>
    </location>
</feature>
<dbReference type="AlphaFoldDB" id="A0A521FD92"/>
<name>A0A521FD92_9EURY</name>
<keyword evidence="3" id="KW-1185">Reference proteome</keyword>
<dbReference type="Proteomes" id="UP000319712">
    <property type="component" value="Unassembled WGS sequence"/>
</dbReference>